<feature type="DNA-binding region" description="H-T-H motif" evidence="2">
    <location>
        <begin position="29"/>
        <end position="48"/>
    </location>
</feature>
<dbReference type="PANTHER" id="PTHR43479:SF11">
    <property type="entry name" value="ACREF_ENVCD OPERON REPRESSOR-RELATED"/>
    <property type="match status" value="1"/>
</dbReference>
<dbReference type="InterPro" id="IPR039532">
    <property type="entry name" value="TetR_C_Firmicutes"/>
</dbReference>
<reference evidence="4 5" key="1">
    <citation type="submission" date="2016-10" db="EMBL/GenBank/DDBJ databases">
        <authorList>
            <person name="de Groot N.N."/>
        </authorList>
    </citation>
    <scope>NUCLEOTIDE SEQUENCE [LARGE SCALE GENOMIC DNA]</scope>
    <source>
        <strain evidence="4 5">DSM 22126</strain>
    </source>
</reference>
<evidence type="ECO:0000313" key="5">
    <source>
        <dbReference type="Proteomes" id="UP000185663"/>
    </source>
</evidence>
<dbReference type="AlphaFoldDB" id="A0A1H1VPT7"/>
<gene>
    <name evidence="4" type="ORF">SAMN04489860_2565</name>
</gene>
<protein>
    <submittedName>
        <fullName evidence="4">DNA-binding transcriptional regulator, AcrR family</fullName>
    </submittedName>
</protein>
<evidence type="ECO:0000259" key="3">
    <source>
        <dbReference type="PROSITE" id="PS50977"/>
    </source>
</evidence>
<evidence type="ECO:0000256" key="2">
    <source>
        <dbReference type="PROSITE-ProRule" id="PRU00335"/>
    </source>
</evidence>
<dbReference type="EMBL" id="LT629776">
    <property type="protein sequence ID" value="SDS86510.1"/>
    <property type="molecule type" value="Genomic_DNA"/>
</dbReference>
<proteinExistence type="predicted"/>
<keyword evidence="1 2" id="KW-0238">DNA-binding</keyword>
<dbReference type="InterPro" id="IPR050624">
    <property type="entry name" value="HTH-type_Tx_Regulator"/>
</dbReference>
<evidence type="ECO:0000313" key="4">
    <source>
        <dbReference type="EMBL" id="SDS86510.1"/>
    </source>
</evidence>
<dbReference type="Proteomes" id="UP000185663">
    <property type="component" value="Chromosome I"/>
</dbReference>
<dbReference type="Gene3D" id="1.10.357.10">
    <property type="entry name" value="Tetracycline Repressor, domain 2"/>
    <property type="match status" value="1"/>
</dbReference>
<dbReference type="SUPFAM" id="SSF46689">
    <property type="entry name" value="Homeodomain-like"/>
    <property type="match status" value="1"/>
</dbReference>
<accession>A0A1H1VPT7</accession>
<sequence length="190" mass="21101">MDPRSERTVRLLQDAVTTLVSERDLGDISVSALAAAADVNRSSFYQHYERIEDVLADALDRELEAVDADFRVVDPRPHTPPPETLVRYLTVVDENRTLYRRALGAHGSPQALSRLLHRLEGSTKRALTALSGSHTTVDIPIDVIAAATAGSVLGMIVHWVESDAPASVDQQARWIWSYLTEERLTHQVRP</sequence>
<keyword evidence="5" id="KW-1185">Reference proteome</keyword>
<feature type="domain" description="HTH tetR-type" evidence="3">
    <location>
        <begin position="6"/>
        <end position="66"/>
    </location>
</feature>
<dbReference type="PANTHER" id="PTHR43479">
    <property type="entry name" value="ACREF/ENVCD OPERON REPRESSOR-RELATED"/>
    <property type="match status" value="1"/>
</dbReference>
<dbReference type="STRING" id="545619.SAMN04489860_2565"/>
<name>A0A1H1VPT7_9CELL</name>
<dbReference type="OrthoDB" id="3193022at2"/>
<dbReference type="InterPro" id="IPR001647">
    <property type="entry name" value="HTH_TetR"/>
</dbReference>
<organism evidence="4 5">
    <name type="scientific">Paraoerskovia marina</name>
    <dbReference type="NCBI Taxonomy" id="545619"/>
    <lineage>
        <taxon>Bacteria</taxon>
        <taxon>Bacillati</taxon>
        <taxon>Actinomycetota</taxon>
        <taxon>Actinomycetes</taxon>
        <taxon>Micrococcales</taxon>
        <taxon>Cellulomonadaceae</taxon>
        <taxon>Paraoerskovia</taxon>
    </lineage>
</organism>
<dbReference type="PROSITE" id="PS50977">
    <property type="entry name" value="HTH_TETR_2"/>
    <property type="match status" value="1"/>
</dbReference>
<dbReference type="GO" id="GO:0003677">
    <property type="term" value="F:DNA binding"/>
    <property type="evidence" value="ECO:0007669"/>
    <property type="project" value="UniProtKB-UniRule"/>
</dbReference>
<evidence type="ECO:0000256" key="1">
    <source>
        <dbReference type="ARBA" id="ARBA00023125"/>
    </source>
</evidence>
<dbReference type="eggNOG" id="COG1309">
    <property type="taxonomic scope" value="Bacteria"/>
</dbReference>
<dbReference type="Pfam" id="PF14278">
    <property type="entry name" value="TetR_C_8"/>
    <property type="match status" value="1"/>
</dbReference>
<dbReference type="InterPro" id="IPR009057">
    <property type="entry name" value="Homeodomain-like_sf"/>
</dbReference>